<organism evidence="2 3">
    <name type="scientific">Cafeteria roenbergensis</name>
    <name type="common">Marine flagellate</name>
    <dbReference type="NCBI Taxonomy" id="33653"/>
    <lineage>
        <taxon>Eukaryota</taxon>
        <taxon>Sar</taxon>
        <taxon>Stramenopiles</taxon>
        <taxon>Bigyra</taxon>
        <taxon>Opalozoa</taxon>
        <taxon>Bicosoecida</taxon>
        <taxon>Cafeteriaceae</taxon>
        <taxon>Cafeteria</taxon>
    </lineage>
</organism>
<evidence type="ECO:0000313" key="3">
    <source>
        <dbReference type="Proteomes" id="UP000324907"/>
    </source>
</evidence>
<feature type="transmembrane region" description="Helical" evidence="1">
    <location>
        <begin position="222"/>
        <end position="245"/>
    </location>
</feature>
<proteinExistence type="predicted"/>
<name>A0A5A8CSL4_CAFRO</name>
<feature type="transmembrane region" description="Helical" evidence="1">
    <location>
        <begin position="134"/>
        <end position="158"/>
    </location>
</feature>
<gene>
    <name evidence="2" type="ORF">FNF28_06794</name>
</gene>
<accession>A0A5A8CSL4</accession>
<sequence>MRPFSVKATAGRSAATVHALQPAGPGTGSTALQRSMEPAIGATTDSETCRLVERREDIAVKVARRRRDEVALAFAQLAQVTRPRPSWDKVIVRVLTRILLNVGPLAIVVGPYLYFVLSTGPGGCPGNAVRGEALYTFGLAFSIIAFVMPVLFTVTILWPAWSGCLRPGQSVLLVLSGSLLQAIPSLVLGIWGAIVAYPYHDSAAYAVVSKCAEPTKSYGEVLLWLSLIGSAFAVAQCCLGLVTLFTTTSLDAIDEAVMAGSTTKRHA</sequence>
<keyword evidence="1" id="KW-1133">Transmembrane helix</keyword>
<protein>
    <submittedName>
        <fullName evidence="2">Uncharacterized protein</fullName>
    </submittedName>
</protein>
<feature type="transmembrane region" description="Helical" evidence="1">
    <location>
        <begin position="170"/>
        <end position="194"/>
    </location>
</feature>
<evidence type="ECO:0000256" key="1">
    <source>
        <dbReference type="SAM" id="Phobius"/>
    </source>
</evidence>
<evidence type="ECO:0000313" key="2">
    <source>
        <dbReference type="EMBL" id="KAA0154831.1"/>
    </source>
</evidence>
<feature type="transmembrane region" description="Helical" evidence="1">
    <location>
        <begin position="94"/>
        <end position="114"/>
    </location>
</feature>
<dbReference type="Proteomes" id="UP000324907">
    <property type="component" value="Unassembled WGS sequence"/>
</dbReference>
<reference evidence="2 3" key="1">
    <citation type="submission" date="2019-07" db="EMBL/GenBank/DDBJ databases">
        <title>Genomes of Cafeteria roenbergensis.</title>
        <authorList>
            <person name="Fischer M.G."/>
            <person name="Hackl T."/>
            <person name="Roman M."/>
        </authorList>
    </citation>
    <scope>NUCLEOTIDE SEQUENCE [LARGE SCALE GENOMIC DNA]</scope>
    <source>
        <strain evidence="2 3">RCC970-E3</strain>
    </source>
</reference>
<keyword evidence="1" id="KW-0472">Membrane</keyword>
<keyword evidence="1" id="KW-0812">Transmembrane</keyword>
<comment type="caution">
    <text evidence="2">The sequence shown here is derived from an EMBL/GenBank/DDBJ whole genome shotgun (WGS) entry which is preliminary data.</text>
</comment>
<dbReference type="AlphaFoldDB" id="A0A5A8CSL4"/>
<dbReference type="EMBL" id="VLTL01000187">
    <property type="protein sequence ID" value="KAA0154831.1"/>
    <property type="molecule type" value="Genomic_DNA"/>
</dbReference>